<evidence type="ECO:0000256" key="3">
    <source>
        <dbReference type="ARBA" id="ARBA00022448"/>
    </source>
</evidence>
<sequence>MVKKSKLGSYYTLPIALWLVVFFAIPMAVVLGYAFLKKGTYGGVELELSFASFYIFTDKIFLTILFKTVYISIMVTIFTVLLSLPTAYYIARSKYKKELLFLVIIPFWTNFLIRIYAWIAVLGNNGFLNNILIKLGLIDAPLQFLYNTSAVILISVYTSLPFAILPLYAVIEKFDFSLMEAARDLGATNREAFFKVFIPNIKPGIITAVLFTFIPALGSYAVPKLVGGTQATMLGNIIAQHLTVTRNWPLASTISGALILVTSIAILIFMKISTKETKVEVISEDE</sequence>
<evidence type="ECO:0000256" key="4">
    <source>
        <dbReference type="ARBA" id="ARBA00022475"/>
    </source>
</evidence>
<keyword evidence="7 8" id="KW-0472">Membrane</keyword>
<dbReference type="AlphaFoldDB" id="A0A9E2KWI1"/>
<gene>
    <name evidence="10" type="ORF">IAA47_01400</name>
</gene>
<comment type="subcellular location">
    <subcellularLocation>
        <location evidence="1 8">Cell membrane</location>
        <topology evidence="1 8">Multi-pass membrane protein</topology>
    </subcellularLocation>
</comment>
<evidence type="ECO:0000313" key="10">
    <source>
        <dbReference type="EMBL" id="MBU3841651.1"/>
    </source>
</evidence>
<dbReference type="PROSITE" id="PS50928">
    <property type="entry name" value="ABC_TM1"/>
    <property type="match status" value="1"/>
</dbReference>
<evidence type="ECO:0000313" key="11">
    <source>
        <dbReference type="Proteomes" id="UP000724657"/>
    </source>
</evidence>
<keyword evidence="6 8" id="KW-1133">Transmembrane helix</keyword>
<feature type="transmembrane region" description="Helical" evidence="8">
    <location>
        <begin position="15"/>
        <end position="36"/>
    </location>
</feature>
<keyword evidence="3 8" id="KW-0813">Transport</keyword>
<evidence type="ECO:0000256" key="5">
    <source>
        <dbReference type="ARBA" id="ARBA00022692"/>
    </source>
</evidence>
<keyword evidence="4" id="KW-1003">Cell membrane</keyword>
<comment type="caution">
    <text evidence="10">The sequence shown here is derived from an EMBL/GenBank/DDBJ whole genome shotgun (WGS) entry which is preliminary data.</text>
</comment>
<reference evidence="10" key="2">
    <citation type="submission" date="2021-04" db="EMBL/GenBank/DDBJ databases">
        <authorList>
            <person name="Gilroy R."/>
        </authorList>
    </citation>
    <scope>NUCLEOTIDE SEQUENCE</scope>
    <source>
        <strain evidence="10">A6-441</strain>
    </source>
</reference>
<dbReference type="InterPro" id="IPR035906">
    <property type="entry name" value="MetI-like_sf"/>
</dbReference>
<dbReference type="EMBL" id="JAHLFN010000013">
    <property type="protein sequence ID" value="MBU3841651.1"/>
    <property type="molecule type" value="Genomic_DNA"/>
</dbReference>
<dbReference type="PANTHER" id="PTHR42929">
    <property type="entry name" value="INNER MEMBRANE ABC TRANSPORTER PERMEASE PROTEIN YDCU-RELATED-RELATED"/>
    <property type="match status" value="1"/>
</dbReference>
<dbReference type="GO" id="GO:0005886">
    <property type="term" value="C:plasma membrane"/>
    <property type="evidence" value="ECO:0007669"/>
    <property type="project" value="UniProtKB-SubCell"/>
</dbReference>
<accession>A0A9E2KWI1</accession>
<reference evidence="10" key="1">
    <citation type="journal article" date="2021" name="PeerJ">
        <title>Extensive microbial diversity within the chicken gut microbiome revealed by metagenomics and culture.</title>
        <authorList>
            <person name="Gilroy R."/>
            <person name="Ravi A."/>
            <person name="Getino M."/>
            <person name="Pursley I."/>
            <person name="Horton D.L."/>
            <person name="Alikhan N.F."/>
            <person name="Baker D."/>
            <person name="Gharbi K."/>
            <person name="Hall N."/>
            <person name="Watson M."/>
            <person name="Adriaenssens E.M."/>
            <person name="Foster-Nyarko E."/>
            <person name="Jarju S."/>
            <person name="Secka A."/>
            <person name="Antonio M."/>
            <person name="Oren A."/>
            <person name="Chaudhuri R.R."/>
            <person name="La Ragione R."/>
            <person name="Hildebrand F."/>
            <person name="Pallen M.J."/>
        </authorList>
    </citation>
    <scope>NUCLEOTIDE SEQUENCE</scope>
    <source>
        <strain evidence="10">A6-441</strain>
    </source>
</reference>
<dbReference type="InterPro" id="IPR000515">
    <property type="entry name" value="MetI-like"/>
</dbReference>
<evidence type="ECO:0000256" key="6">
    <source>
        <dbReference type="ARBA" id="ARBA00022989"/>
    </source>
</evidence>
<dbReference type="SUPFAM" id="SSF161098">
    <property type="entry name" value="MetI-like"/>
    <property type="match status" value="1"/>
</dbReference>
<feature type="transmembrane region" description="Helical" evidence="8">
    <location>
        <begin position="250"/>
        <end position="270"/>
    </location>
</feature>
<dbReference type="Gene3D" id="1.10.3720.10">
    <property type="entry name" value="MetI-like"/>
    <property type="match status" value="1"/>
</dbReference>
<feature type="transmembrane region" description="Helical" evidence="8">
    <location>
        <begin position="192"/>
        <end position="214"/>
    </location>
</feature>
<protein>
    <submittedName>
        <fullName evidence="10">ABC transporter permease</fullName>
    </submittedName>
</protein>
<evidence type="ECO:0000256" key="7">
    <source>
        <dbReference type="ARBA" id="ARBA00023136"/>
    </source>
</evidence>
<name>A0A9E2KWI1_9FUSO</name>
<dbReference type="Pfam" id="PF00528">
    <property type="entry name" value="BPD_transp_1"/>
    <property type="match status" value="1"/>
</dbReference>
<evidence type="ECO:0000259" key="9">
    <source>
        <dbReference type="PROSITE" id="PS50928"/>
    </source>
</evidence>
<feature type="transmembrane region" description="Helical" evidence="8">
    <location>
        <begin position="144"/>
        <end position="171"/>
    </location>
</feature>
<dbReference type="GO" id="GO:0055085">
    <property type="term" value="P:transmembrane transport"/>
    <property type="evidence" value="ECO:0007669"/>
    <property type="project" value="InterPro"/>
</dbReference>
<keyword evidence="5 8" id="KW-0812">Transmembrane</keyword>
<evidence type="ECO:0000256" key="1">
    <source>
        <dbReference type="ARBA" id="ARBA00004651"/>
    </source>
</evidence>
<feature type="domain" description="ABC transmembrane type-1" evidence="9">
    <location>
        <begin position="65"/>
        <end position="269"/>
    </location>
</feature>
<dbReference type="Proteomes" id="UP000724657">
    <property type="component" value="Unassembled WGS sequence"/>
</dbReference>
<proteinExistence type="inferred from homology"/>
<evidence type="ECO:0000256" key="8">
    <source>
        <dbReference type="RuleBase" id="RU363032"/>
    </source>
</evidence>
<feature type="transmembrane region" description="Helical" evidence="8">
    <location>
        <begin position="99"/>
        <end position="119"/>
    </location>
</feature>
<dbReference type="PANTHER" id="PTHR42929:SF1">
    <property type="entry name" value="INNER MEMBRANE ABC TRANSPORTER PERMEASE PROTEIN YDCU-RELATED"/>
    <property type="match status" value="1"/>
</dbReference>
<feature type="transmembrane region" description="Helical" evidence="8">
    <location>
        <begin position="71"/>
        <end position="90"/>
    </location>
</feature>
<organism evidence="10 11">
    <name type="scientific">Candidatus Fusobacterium pullicola</name>
    <dbReference type="NCBI Taxonomy" id="2838601"/>
    <lineage>
        <taxon>Bacteria</taxon>
        <taxon>Fusobacteriati</taxon>
        <taxon>Fusobacteriota</taxon>
        <taxon>Fusobacteriia</taxon>
        <taxon>Fusobacteriales</taxon>
        <taxon>Fusobacteriaceae</taxon>
        <taxon>Fusobacterium</taxon>
    </lineage>
</organism>
<evidence type="ECO:0000256" key="2">
    <source>
        <dbReference type="ARBA" id="ARBA00007069"/>
    </source>
</evidence>
<comment type="similarity">
    <text evidence="2">Belongs to the binding-protein-dependent transport system permease family. CysTW subfamily.</text>
</comment>
<dbReference type="CDD" id="cd06261">
    <property type="entry name" value="TM_PBP2"/>
    <property type="match status" value="1"/>
</dbReference>